<dbReference type="Pfam" id="PF05823">
    <property type="entry name" value="Gp-FAR-1"/>
    <property type="match status" value="1"/>
</dbReference>
<comment type="caution">
    <text evidence="7">The sequence shown here is derived from an EMBL/GenBank/DDBJ whole genome shotgun (WGS) entry which is preliminary data.</text>
</comment>
<protein>
    <submittedName>
        <fullName evidence="7">Uncharacterized protein</fullName>
    </submittedName>
</protein>
<gene>
    <name evidence="7" type="ORF">PFISCL1PPCAC_8619</name>
</gene>
<evidence type="ECO:0000256" key="1">
    <source>
        <dbReference type="ARBA" id="ARBA00004613"/>
    </source>
</evidence>
<evidence type="ECO:0000313" key="7">
    <source>
        <dbReference type="EMBL" id="GMT17322.1"/>
    </source>
</evidence>
<dbReference type="GO" id="GO:0005576">
    <property type="term" value="C:extracellular region"/>
    <property type="evidence" value="ECO:0007669"/>
    <property type="project" value="UniProtKB-SubCell"/>
</dbReference>
<dbReference type="Gene3D" id="1.20.120.1100">
    <property type="match status" value="1"/>
</dbReference>
<evidence type="ECO:0000313" key="8">
    <source>
        <dbReference type="Proteomes" id="UP001432322"/>
    </source>
</evidence>
<dbReference type="GO" id="GO:0008289">
    <property type="term" value="F:lipid binding"/>
    <property type="evidence" value="ECO:0007669"/>
    <property type="project" value="UniProtKB-KW"/>
</dbReference>
<evidence type="ECO:0000256" key="2">
    <source>
        <dbReference type="ARBA" id="ARBA00006648"/>
    </source>
</evidence>
<proteinExistence type="inferred from homology"/>
<evidence type="ECO:0000256" key="5">
    <source>
        <dbReference type="ARBA" id="ARBA00023054"/>
    </source>
</evidence>
<evidence type="ECO:0000256" key="6">
    <source>
        <dbReference type="ARBA" id="ARBA00023121"/>
    </source>
</evidence>
<organism evidence="7 8">
    <name type="scientific">Pristionchus fissidentatus</name>
    <dbReference type="NCBI Taxonomy" id="1538716"/>
    <lineage>
        <taxon>Eukaryota</taxon>
        <taxon>Metazoa</taxon>
        <taxon>Ecdysozoa</taxon>
        <taxon>Nematoda</taxon>
        <taxon>Chromadorea</taxon>
        <taxon>Rhabditida</taxon>
        <taxon>Rhabditina</taxon>
        <taxon>Diplogasteromorpha</taxon>
        <taxon>Diplogasteroidea</taxon>
        <taxon>Neodiplogasteridae</taxon>
        <taxon>Pristionchus</taxon>
    </lineage>
</organism>
<keyword evidence="6" id="KW-0446">Lipid-binding</keyword>
<dbReference type="EMBL" id="BTSY01000003">
    <property type="protein sequence ID" value="GMT17322.1"/>
    <property type="molecule type" value="Genomic_DNA"/>
</dbReference>
<dbReference type="AlphaFoldDB" id="A0AAV5VGR8"/>
<keyword evidence="8" id="KW-1185">Reference proteome</keyword>
<comment type="subcellular location">
    <subcellularLocation>
        <location evidence="1">Secreted</location>
    </subcellularLocation>
</comment>
<evidence type="ECO:0000256" key="4">
    <source>
        <dbReference type="ARBA" id="ARBA00022729"/>
    </source>
</evidence>
<name>A0AAV5VGR8_9BILA</name>
<dbReference type="InterPro" id="IPR008632">
    <property type="entry name" value="Gp-FAR-1"/>
</dbReference>
<accession>A0AAV5VGR8</accession>
<reference evidence="7" key="1">
    <citation type="submission" date="2023-10" db="EMBL/GenBank/DDBJ databases">
        <title>Genome assembly of Pristionchus species.</title>
        <authorList>
            <person name="Yoshida K."/>
            <person name="Sommer R.J."/>
        </authorList>
    </citation>
    <scope>NUCLEOTIDE SEQUENCE</scope>
    <source>
        <strain evidence="7">RS5133</strain>
    </source>
</reference>
<dbReference type="Proteomes" id="UP001432322">
    <property type="component" value="Unassembled WGS sequence"/>
</dbReference>
<keyword evidence="5" id="KW-0175">Coiled coil</keyword>
<sequence>MLHNQLRSAMNSLGEEAKQFAKEFVEAVVKLHTDVGQGTNPTLKEFKAKLLFWIEKYYALSAAKADIEKHFSIPSFSYFKNEQLMERFRELLRD</sequence>
<keyword evidence="3" id="KW-0964">Secreted</keyword>
<evidence type="ECO:0000256" key="3">
    <source>
        <dbReference type="ARBA" id="ARBA00022525"/>
    </source>
</evidence>
<keyword evidence="4" id="KW-0732">Signal</keyword>
<comment type="similarity">
    <text evidence="2">Belongs to the fatty-acid and retinol-binding protein (FARBP) family.</text>
</comment>